<comment type="caution">
    <text evidence="1">The sequence shown here is derived from an EMBL/GenBank/DDBJ whole genome shotgun (WGS) entry which is preliminary data.</text>
</comment>
<dbReference type="EMBL" id="JAMWBK010000002">
    <property type="protein sequence ID" value="KAJ8907399.1"/>
    <property type="molecule type" value="Genomic_DNA"/>
</dbReference>
<proteinExistence type="predicted"/>
<sequence>MSSTKDELDEKVRSTARKLVVGVSSFVARSYDVPEIRRVSESFSHCENNLTITKAELDRTQAAAQDLHKVTNAWHDSVKDLPEVKKALGELLESIKKL</sequence>
<evidence type="ECO:0008006" key="3">
    <source>
        <dbReference type="Google" id="ProtNLM"/>
    </source>
</evidence>
<organism evidence="1 2">
    <name type="scientific">Rhodosorus marinus</name>
    <dbReference type="NCBI Taxonomy" id="101924"/>
    <lineage>
        <taxon>Eukaryota</taxon>
        <taxon>Rhodophyta</taxon>
        <taxon>Stylonematophyceae</taxon>
        <taxon>Stylonematales</taxon>
        <taxon>Stylonemataceae</taxon>
        <taxon>Rhodosorus</taxon>
    </lineage>
</organism>
<reference evidence="1 2" key="1">
    <citation type="journal article" date="2023" name="Nat. Commun.">
        <title>Origin of minicircular mitochondrial genomes in red algae.</title>
        <authorList>
            <person name="Lee Y."/>
            <person name="Cho C.H."/>
            <person name="Lee Y.M."/>
            <person name="Park S.I."/>
            <person name="Yang J.H."/>
            <person name="West J.A."/>
            <person name="Bhattacharya D."/>
            <person name="Yoon H.S."/>
        </authorList>
    </citation>
    <scope>NUCLEOTIDE SEQUENCE [LARGE SCALE GENOMIC DNA]</scope>
    <source>
        <strain evidence="1 2">CCMP1338</strain>
        <tissue evidence="1">Whole cell</tissue>
    </source>
</reference>
<gene>
    <name evidence="1" type="ORF">NDN08_007511</name>
</gene>
<accession>A0AAV8UXS0</accession>
<protein>
    <recommendedName>
        <fullName evidence="3">BLOC-1-related complex subunit 7</fullName>
    </recommendedName>
</protein>
<dbReference type="Proteomes" id="UP001157974">
    <property type="component" value="Unassembled WGS sequence"/>
</dbReference>
<name>A0AAV8UXS0_9RHOD</name>
<evidence type="ECO:0000313" key="1">
    <source>
        <dbReference type="EMBL" id="KAJ8907399.1"/>
    </source>
</evidence>
<dbReference type="AlphaFoldDB" id="A0AAV8UXS0"/>
<evidence type="ECO:0000313" key="2">
    <source>
        <dbReference type="Proteomes" id="UP001157974"/>
    </source>
</evidence>
<keyword evidence="2" id="KW-1185">Reference proteome</keyword>